<feature type="signal peptide" evidence="7">
    <location>
        <begin position="1"/>
        <end position="22"/>
    </location>
</feature>
<evidence type="ECO:0000256" key="4">
    <source>
        <dbReference type="ARBA" id="ARBA00023136"/>
    </source>
</evidence>
<dbReference type="EMBL" id="JAJBZT010000011">
    <property type="protein sequence ID" value="MCB6185033.1"/>
    <property type="molecule type" value="Genomic_DNA"/>
</dbReference>
<evidence type="ECO:0000256" key="3">
    <source>
        <dbReference type="ARBA" id="ARBA00022729"/>
    </source>
</evidence>
<sequence length="262" mass="28464">MTLSRKFSTLLVGLLASVSVFAAPTKLVVAANPIPHAEILEHIKPILAKQGVDLEVKVFNDYVLPNTQVEEKQLDANYFQHIPYLNKFNQDRGTHLVVASKGVHIEPFAAYSTKFKKTAQIPNGATVAIPNDAVNSGRALLLLQANGLIKLKDPTNITASVKDIVANPKNLNFKELEAATLPRILNQVDVALINANYALEAKLNPVKDSLFAEKKSPYANLLVARPDNANSPAIKKLAAALTSPEVKKFILKKYQGGVVPAF</sequence>
<keyword evidence="3 7" id="KW-0732">Signal</keyword>
<dbReference type="Proteomes" id="UP001165395">
    <property type="component" value="Unassembled WGS sequence"/>
</dbReference>
<dbReference type="PIRSF" id="PIRSF002854">
    <property type="entry name" value="MetQ"/>
    <property type="match status" value="1"/>
</dbReference>
<dbReference type="Gene3D" id="3.40.190.10">
    <property type="entry name" value="Periplasmic binding protein-like II"/>
    <property type="match status" value="2"/>
</dbReference>
<feature type="chain" id="PRO_5046545136" evidence="7">
    <location>
        <begin position="23"/>
        <end position="262"/>
    </location>
</feature>
<evidence type="ECO:0000256" key="6">
    <source>
        <dbReference type="ARBA" id="ARBA00023288"/>
    </source>
</evidence>
<name>A0ABS8DA03_9NEIS</name>
<reference evidence="8" key="1">
    <citation type="submission" date="2021-10" db="EMBL/GenBank/DDBJ databases">
        <title>The complete genome sequence of Leeia sp. TBRC 13508.</title>
        <authorList>
            <person name="Charoenyingcharoen P."/>
            <person name="Yukphan P."/>
        </authorList>
    </citation>
    <scope>NUCLEOTIDE SEQUENCE</scope>
    <source>
        <strain evidence="8">TBRC 13508</strain>
    </source>
</reference>
<keyword evidence="5" id="KW-0564">Palmitate</keyword>
<dbReference type="RefSeq" id="WP_227181861.1">
    <property type="nucleotide sequence ID" value="NZ_JAJBZT010000011.1"/>
</dbReference>
<dbReference type="PANTHER" id="PTHR30429">
    <property type="entry name" value="D-METHIONINE-BINDING LIPOPROTEIN METQ"/>
    <property type="match status" value="1"/>
</dbReference>
<comment type="caution">
    <text evidence="8">The sequence shown here is derived from an EMBL/GenBank/DDBJ whole genome shotgun (WGS) entry which is preliminary data.</text>
</comment>
<comment type="subcellular location">
    <subcellularLocation>
        <location evidence="1">Membrane</location>
        <topology evidence="1">Lipid-anchor</topology>
    </subcellularLocation>
</comment>
<keyword evidence="4" id="KW-0472">Membrane</keyword>
<dbReference type="SUPFAM" id="SSF53850">
    <property type="entry name" value="Periplasmic binding protein-like II"/>
    <property type="match status" value="1"/>
</dbReference>
<organism evidence="8 9">
    <name type="scientific">Leeia speluncae</name>
    <dbReference type="NCBI Taxonomy" id="2884804"/>
    <lineage>
        <taxon>Bacteria</taxon>
        <taxon>Pseudomonadati</taxon>
        <taxon>Pseudomonadota</taxon>
        <taxon>Betaproteobacteria</taxon>
        <taxon>Neisseriales</taxon>
        <taxon>Leeiaceae</taxon>
        <taxon>Leeia</taxon>
    </lineage>
</organism>
<evidence type="ECO:0000256" key="7">
    <source>
        <dbReference type="SAM" id="SignalP"/>
    </source>
</evidence>
<dbReference type="PANTHER" id="PTHR30429:SF0">
    <property type="entry name" value="METHIONINE-BINDING LIPOPROTEIN METQ"/>
    <property type="match status" value="1"/>
</dbReference>
<keyword evidence="6" id="KW-0449">Lipoprotein</keyword>
<evidence type="ECO:0000313" key="9">
    <source>
        <dbReference type="Proteomes" id="UP001165395"/>
    </source>
</evidence>
<proteinExistence type="inferred from homology"/>
<dbReference type="InterPro" id="IPR004872">
    <property type="entry name" value="Lipoprotein_NlpA"/>
</dbReference>
<comment type="similarity">
    <text evidence="2">Belongs to the NlpA lipoprotein family.</text>
</comment>
<gene>
    <name evidence="8" type="ORF">LIN78_15910</name>
</gene>
<evidence type="ECO:0000256" key="1">
    <source>
        <dbReference type="ARBA" id="ARBA00004635"/>
    </source>
</evidence>
<protein>
    <submittedName>
        <fullName evidence="8">MetQ/NlpA family ABC transporter substrate-binding protein</fullName>
    </submittedName>
</protein>
<accession>A0ABS8DA03</accession>
<evidence type="ECO:0000256" key="5">
    <source>
        <dbReference type="ARBA" id="ARBA00023139"/>
    </source>
</evidence>
<evidence type="ECO:0000313" key="8">
    <source>
        <dbReference type="EMBL" id="MCB6185033.1"/>
    </source>
</evidence>
<evidence type="ECO:0000256" key="2">
    <source>
        <dbReference type="ARBA" id="ARBA00008973"/>
    </source>
</evidence>
<dbReference type="Pfam" id="PF03180">
    <property type="entry name" value="Lipoprotein_9"/>
    <property type="match status" value="1"/>
</dbReference>
<dbReference type="CDD" id="cd13597">
    <property type="entry name" value="PBP2_lipoprotein_Tp32"/>
    <property type="match status" value="1"/>
</dbReference>
<keyword evidence="9" id="KW-1185">Reference proteome</keyword>